<evidence type="ECO:0000313" key="1">
    <source>
        <dbReference type="EMBL" id="VDO18954.1"/>
    </source>
</evidence>
<name>A0A183F329_HELPZ</name>
<dbReference type="OrthoDB" id="2430314at2759"/>
<accession>A0A3P7U3J0</accession>
<dbReference type="EMBL" id="UZAH01000432">
    <property type="protein sequence ID" value="VDO18954.1"/>
    <property type="molecule type" value="Genomic_DNA"/>
</dbReference>
<reference evidence="1 2" key="1">
    <citation type="submission" date="2018-11" db="EMBL/GenBank/DDBJ databases">
        <authorList>
            <consortium name="Pathogen Informatics"/>
        </authorList>
    </citation>
    <scope>NUCLEOTIDE SEQUENCE [LARGE SCALE GENOMIC DNA]</scope>
</reference>
<evidence type="ECO:0000313" key="3">
    <source>
        <dbReference type="WBParaSite" id="HPBE_0000057101-mRNA-1"/>
    </source>
</evidence>
<dbReference type="Proteomes" id="UP000050761">
    <property type="component" value="Unassembled WGS sequence"/>
</dbReference>
<accession>A0A183F329</accession>
<gene>
    <name evidence="1" type="ORF">HPBE_LOCUS572</name>
</gene>
<protein>
    <submittedName>
        <fullName evidence="3">PORR domain-containing protein</fullName>
    </submittedName>
</protein>
<proteinExistence type="predicted"/>
<dbReference type="WBParaSite" id="HPBE_0000057101-mRNA-1">
    <property type="protein sequence ID" value="HPBE_0000057101-mRNA-1"/>
    <property type="gene ID" value="HPBE_0000057101"/>
</dbReference>
<evidence type="ECO:0000313" key="2">
    <source>
        <dbReference type="Proteomes" id="UP000050761"/>
    </source>
</evidence>
<reference evidence="3" key="2">
    <citation type="submission" date="2019-09" db="UniProtKB">
        <authorList>
            <consortium name="WormBaseParasite"/>
        </authorList>
    </citation>
    <scope>IDENTIFICATION</scope>
</reference>
<keyword evidence="2" id="KW-1185">Reference proteome</keyword>
<organism evidence="2 3">
    <name type="scientific">Heligmosomoides polygyrus</name>
    <name type="common">Parasitic roundworm</name>
    <dbReference type="NCBI Taxonomy" id="6339"/>
    <lineage>
        <taxon>Eukaryota</taxon>
        <taxon>Metazoa</taxon>
        <taxon>Ecdysozoa</taxon>
        <taxon>Nematoda</taxon>
        <taxon>Chromadorea</taxon>
        <taxon>Rhabditida</taxon>
        <taxon>Rhabditina</taxon>
        <taxon>Rhabditomorpha</taxon>
        <taxon>Strongyloidea</taxon>
        <taxon>Heligmosomidae</taxon>
        <taxon>Heligmosomoides</taxon>
    </lineage>
</organism>
<dbReference type="AlphaFoldDB" id="A0A183F329"/>
<sequence>MEDDQRQQREMLIRAAASRHFPTRVSPMDVLDVYTFRHRFRLYRRGFQYVLRFIGEELIGPETVRSLTSKQNLGIFLETIGSSNLQV</sequence>